<sequence>MRNKSHLEKPVNTTAVSEHALGGEDHIADTLANLNAKISDATLLDASKIIQSNPTSGQYRITGIRLDADKKIVITYDETPIE</sequence>
<accession>A0A6M3LPB3</accession>
<dbReference type="AlphaFoldDB" id="A0A6M3LPB3"/>
<name>A0A6M3LPB3_9ZZZZ</name>
<proteinExistence type="predicted"/>
<reference evidence="1" key="1">
    <citation type="submission" date="2020-03" db="EMBL/GenBank/DDBJ databases">
        <title>The deep terrestrial virosphere.</title>
        <authorList>
            <person name="Holmfeldt K."/>
            <person name="Nilsson E."/>
            <person name="Simone D."/>
            <person name="Lopez-Fernandez M."/>
            <person name="Wu X."/>
            <person name="de Brujin I."/>
            <person name="Lundin D."/>
            <person name="Andersson A."/>
            <person name="Bertilsson S."/>
            <person name="Dopson M."/>
        </authorList>
    </citation>
    <scope>NUCLEOTIDE SEQUENCE</scope>
    <source>
        <strain evidence="1">MM415B05000</strain>
    </source>
</reference>
<dbReference type="EMBL" id="MT143363">
    <property type="protein sequence ID" value="QJA96019.1"/>
    <property type="molecule type" value="Genomic_DNA"/>
</dbReference>
<protein>
    <submittedName>
        <fullName evidence="1">Uncharacterized protein</fullName>
    </submittedName>
</protein>
<organism evidence="1">
    <name type="scientific">viral metagenome</name>
    <dbReference type="NCBI Taxonomy" id="1070528"/>
    <lineage>
        <taxon>unclassified sequences</taxon>
        <taxon>metagenomes</taxon>
        <taxon>organismal metagenomes</taxon>
    </lineage>
</organism>
<evidence type="ECO:0000313" key="1">
    <source>
        <dbReference type="EMBL" id="QJA96019.1"/>
    </source>
</evidence>
<gene>
    <name evidence="1" type="ORF">MM415B05000_0006</name>
</gene>